<evidence type="ECO:0000256" key="5">
    <source>
        <dbReference type="ARBA" id="ARBA00023002"/>
    </source>
</evidence>
<keyword evidence="8" id="KW-1185">Reference proteome</keyword>
<dbReference type="Proteomes" id="UP000619238">
    <property type="component" value="Unassembled WGS sequence"/>
</dbReference>
<protein>
    <submittedName>
        <fullName evidence="7">FAD-binding protein</fullName>
    </submittedName>
</protein>
<dbReference type="PROSITE" id="PS51387">
    <property type="entry name" value="FAD_PCMH"/>
    <property type="match status" value="1"/>
</dbReference>
<reference evidence="7 8" key="1">
    <citation type="submission" date="2020-07" db="EMBL/GenBank/DDBJ databases">
        <title>Description of Kordia aestuariivivens sp. nov., isolated from a tidal flat.</title>
        <authorList>
            <person name="Park S."/>
            <person name="Yoon J.-H."/>
        </authorList>
    </citation>
    <scope>NUCLEOTIDE SEQUENCE [LARGE SCALE GENOMIC DNA]</scope>
    <source>
        <strain evidence="7 8">YSTF-M3</strain>
    </source>
</reference>
<comment type="caution">
    <text evidence="7">The sequence shown here is derived from an EMBL/GenBank/DDBJ whole genome shotgun (WGS) entry which is preliminary data.</text>
</comment>
<sequence length="544" mass="61099">MNASIKKNARKGLKIISKGDELYHYARVISNTRFGYMPAAVVYCDTTEDVSFCINYCRDHKVPFRVRSGGHQHEGMCSANNAIIIDLSEINKITDIDKKKNTAWIPAGKQLGQVYEELEKIHKTIPGGGCQSVNVGGLTQGGGWGTSIRKYGLTCDSVTDIELVLASGEKVIANNENKYADLFKALKGGGGGNFGVVIRFKFKLVSILPVVTTFGLQWEKPKDVKGVVTRWAELHAKKDGIVEELSATCTMIIEKLPNSKEFGVHGRMGGKFYGSRTKLKVLLHDYFGEFLPKELKNDIFSENPVGYSDTSKLKKAALKSKTKSKDATPTLSYTANQRLLTDFINPAGNMEYSMHIGKKCKDLSLTILPSSGPSSTCDQPHPHKVSSSFPKDDVDHKKLVEQVYTYLKNSCYRSDVNMYMSFHCMGGAVTNNAGKNSFGYAQKPYMLQIQAWWDDVSNVFTNVGRNSEYLKWVKDFRISLNKYTEGSFINFVDKTLVPDIEKEENRLKLLEIYYNKKNLNELRKVKKKYDPAQLFSFQMSILPK</sequence>
<dbReference type="RefSeq" id="WP_187562098.1">
    <property type="nucleotide sequence ID" value="NZ_JACGWS010000005.1"/>
</dbReference>
<evidence type="ECO:0000313" key="7">
    <source>
        <dbReference type="EMBL" id="MBC8755051.1"/>
    </source>
</evidence>
<dbReference type="PANTHER" id="PTHR42973:SF39">
    <property type="entry name" value="FAD-BINDING PCMH-TYPE DOMAIN-CONTAINING PROTEIN"/>
    <property type="match status" value="1"/>
</dbReference>
<dbReference type="InterPro" id="IPR016166">
    <property type="entry name" value="FAD-bd_PCMH"/>
</dbReference>
<gene>
    <name evidence="7" type="ORF">H2O64_10235</name>
</gene>
<evidence type="ECO:0000313" key="8">
    <source>
        <dbReference type="Proteomes" id="UP000619238"/>
    </source>
</evidence>
<dbReference type="Gene3D" id="3.30.465.10">
    <property type="match status" value="2"/>
</dbReference>
<evidence type="ECO:0000259" key="6">
    <source>
        <dbReference type="PROSITE" id="PS51387"/>
    </source>
</evidence>
<dbReference type="Pfam" id="PF08031">
    <property type="entry name" value="BBE"/>
    <property type="match status" value="1"/>
</dbReference>
<dbReference type="InterPro" id="IPR012951">
    <property type="entry name" value="BBE"/>
</dbReference>
<dbReference type="EMBL" id="JACGWS010000005">
    <property type="protein sequence ID" value="MBC8755051.1"/>
    <property type="molecule type" value="Genomic_DNA"/>
</dbReference>
<feature type="domain" description="FAD-binding PCMH-type" evidence="6">
    <location>
        <begin position="34"/>
        <end position="207"/>
    </location>
</feature>
<name>A0ABR7Q923_9FLAO</name>
<keyword evidence="4" id="KW-0274">FAD</keyword>
<accession>A0ABR7Q923</accession>
<proteinExistence type="inferred from homology"/>
<dbReference type="InterPro" id="IPR050416">
    <property type="entry name" value="FAD-linked_Oxidoreductase"/>
</dbReference>
<dbReference type="InterPro" id="IPR006094">
    <property type="entry name" value="Oxid_FAD_bind_N"/>
</dbReference>
<dbReference type="InterPro" id="IPR036318">
    <property type="entry name" value="FAD-bd_PCMH-like_sf"/>
</dbReference>
<evidence type="ECO:0000256" key="3">
    <source>
        <dbReference type="ARBA" id="ARBA00022630"/>
    </source>
</evidence>
<evidence type="ECO:0000256" key="1">
    <source>
        <dbReference type="ARBA" id="ARBA00001974"/>
    </source>
</evidence>
<dbReference type="SUPFAM" id="SSF56176">
    <property type="entry name" value="FAD-binding/transporter-associated domain-like"/>
    <property type="match status" value="1"/>
</dbReference>
<dbReference type="Pfam" id="PF01565">
    <property type="entry name" value="FAD_binding_4"/>
    <property type="match status" value="1"/>
</dbReference>
<evidence type="ECO:0000256" key="4">
    <source>
        <dbReference type="ARBA" id="ARBA00022827"/>
    </source>
</evidence>
<evidence type="ECO:0000256" key="2">
    <source>
        <dbReference type="ARBA" id="ARBA00005466"/>
    </source>
</evidence>
<dbReference type="PANTHER" id="PTHR42973">
    <property type="entry name" value="BINDING OXIDOREDUCTASE, PUTATIVE (AFU_ORTHOLOGUE AFUA_1G17690)-RELATED"/>
    <property type="match status" value="1"/>
</dbReference>
<dbReference type="InterPro" id="IPR016169">
    <property type="entry name" value="FAD-bd_PCMH_sub2"/>
</dbReference>
<organism evidence="7 8">
    <name type="scientific">Kordia aestuariivivens</name>
    <dbReference type="NCBI Taxonomy" id="2759037"/>
    <lineage>
        <taxon>Bacteria</taxon>
        <taxon>Pseudomonadati</taxon>
        <taxon>Bacteroidota</taxon>
        <taxon>Flavobacteriia</taxon>
        <taxon>Flavobacteriales</taxon>
        <taxon>Flavobacteriaceae</taxon>
        <taxon>Kordia</taxon>
    </lineage>
</organism>
<comment type="similarity">
    <text evidence="2">Belongs to the oxygen-dependent FAD-linked oxidoreductase family.</text>
</comment>
<keyword evidence="3" id="KW-0285">Flavoprotein</keyword>
<keyword evidence="5" id="KW-0560">Oxidoreductase</keyword>
<comment type="cofactor">
    <cofactor evidence="1">
        <name>FAD</name>
        <dbReference type="ChEBI" id="CHEBI:57692"/>
    </cofactor>
</comment>